<comment type="caution">
    <text evidence="17">The sequence shown here is derived from an EMBL/GenBank/DDBJ whole genome shotgun (WGS) entry which is preliminary data.</text>
</comment>
<keyword evidence="7" id="KW-0408">Iron</keyword>
<name>A0ABU9XPJ4_9SPHN</name>
<keyword evidence="11 12" id="KW-0998">Cell outer membrane</keyword>
<comment type="subcellular location">
    <subcellularLocation>
        <location evidence="1 12">Cell outer membrane</location>
        <topology evidence="1 12">Multi-pass membrane protein</topology>
    </subcellularLocation>
</comment>
<comment type="similarity">
    <text evidence="12 13">Belongs to the TonB-dependent receptor family.</text>
</comment>
<keyword evidence="4" id="KW-0410">Iron transport</keyword>
<protein>
    <submittedName>
        <fullName evidence="17">TonB-dependent receptor</fullName>
    </submittedName>
</protein>
<evidence type="ECO:0000256" key="11">
    <source>
        <dbReference type="ARBA" id="ARBA00023237"/>
    </source>
</evidence>
<evidence type="ECO:0000256" key="3">
    <source>
        <dbReference type="ARBA" id="ARBA00022452"/>
    </source>
</evidence>
<dbReference type="PROSITE" id="PS51257">
    <property type="entry name" value="PROKAR_LIPOPROTEIN"/>
    <property type="match status" value="1"/>
</dbReference>
<evidence type="ECO:0000256" key="5">
    <source>
        <dbReference type="ARBA" id="ARBA00022692"/>
    </source>
</evidence>
<keyword evidence="6 14" id="KW-0732">Signal</keyword>
<evidence type="ECO:0000256" key="4">
    <source>
        <dbReference type="ARBA" id="ARBA00022496"/>
    </source>
</evidence>
<dbReference type="InterPro" id="IPR039426">
    <property type="entry name" value="TonB-dep_rcpt-like"/>
</dbReference>
<feature type="domain" description="TonB-dependent receptor plug" evidence="16">
    <location>
        <begin position="60"/>
        <end position="169"/>
    </location>
</feature>
<sequence length="762" mass="81536">MSVRLHLFAGSFLLACTSTAAIAQSAIAADGPAPLASDAAAATDPAEGADIVVLGFGQARQVQTVSAIDINRLTPGSTPLKAISKLPGVNYQAADAFGAYEWSSRITLRGFNQNQLGFTLDGVPLGDMSYGNANGLHISRAIISENLGTASVAQGAGALGTASSSNLGGTIEFTSLAPRDKADIVASGTYGSDETWRGFVRLESGDLTGQGLKGYLSYGYLKTDKWKGFGEQRQHQVNAKIVQDLGDRGSITGFFNFSDRREQDYQDLSLGLIRKYGYDLDNISNDFALAQAIATAYQAGLPLPGPYATVDDAYFDAAGLRRDYLAGLTVDSRLTENVSLVLTGYYHDNHGQGLWYLPYTPTPGGSSLSVRTTEYDIHRGGVLGHVAIDTGANHLEIGGWYESNDFQNARRFYGLANQSTASLPTLEFKKNPFATQFDVKFNTETMMYYVSDKLTLGDLTLSGGWKGLQVKNKATRIVGTLAAGEIEARDWFLPQAGALYHVGEDAELFATFTQNMRAFTSAAVGGSPFATTQAGLNAIRGTLKPERSTSYELGGRVRSSGFQASLAGYYVDFSNRLLSLPNGTGGAGKPTTLQNVGSVRNYGVEATVIYKPLPPVSLFASYSYGKAEYRDDVISNVAGTPAIATKGKTVPDNPEHMVKGEAVYDDGRFLARVGANYMSKRYFTYLNDQSVKGRVLVDATIGYTFRREGVLNGVGIEGSVTNLTDLDYVGTIGSNGFGFSGDNQTLLAGAPRQFFVTLRKGF</sequence>
<keyword evidence="3 12" id="KW-1134">Transmembrane beta strand</keyword>
<dbReference type="Gene3D" id="2.170.130.10">
    <property type="entry name" value="TonB-dependent receptor, plug domain"/>
    <property type="match status" value="1"/>
</dbReference>
<dbReference type="EMBL" id="JBDIMF010000001">
    <property type="protein sequence ID" value="MEN2785739.1"/>
    <property type="molecule type" value="Genomic_DNA"/>
</dbReference>
<evidence type="ECO:0000313" key="17">
    <source>
        <dbReference type="EMBL" id="MEN2785739.1"/>
    </source>
</evidence>
<keyword evidence="8" id="KW-0406">Ion transport</keyword>
<dbReference type="InterPro" id="IPR036942">
    <property type="entry name" value="Beta-barrel_TonB_sf"/>
</dbReference>
<dbReference type="PROSITE" id="PS52016">
    <property type="entry name" value="TONB_DEPENDENT_REC_3"/>
    <property type="match status" value="1"/>
</dbReference>
<evidence type="ECO:0000256" key="12">
    <source>
        <dbReference type="PROSITE-ProRule" id="PRU01360"/>
    </source>
</evidence>
<evidence type="ECO:0000256" key="7">
    <source>
        <dbReference type="ARBA" id="ARBA00023004"/>
    </source>
</evidence>
<keyword evidence="5 12" id="KW-0812">Transmembrane</keyword>
<evidence type="ECO:0000256" key="9">
    <source>
        <dbReference type="ARBA" id="ARBA00023077"/>
    </source>
</evidence>
<dbReference type="PANTHER" id="PTHR32552:SF89">
    <property type="entry name" value="CATECHOLATE SIDEROPHORE RECEPTOR FIU"/>
    <property type="match status" value="1"/>
</dbReference>
<dbReference type="InterPro" id="IPR012910">
    <property type="entry name" value="Plug_dom"/>
</dbReference>
<dbReference type="Pfam" id="PF07715">
    <property type="entry name" value="Plug"/>
    <property type="match status" value="1"/>
</dbReference>
<dbReference type="PANTHER" id="PTHR32552">
    <property type="entry name" value="FERRICHROME IRON RECEPTOR-RELATED"/>
    <property type="match status" value="1"/>
</dbReference>
<evidence type="ECO:0000256" key="10">
    <source>
        <dbReference type="ARBA" id="ARBA00023136"/>
    </source>
</evidence>
<reference evidence="17 18" key="1">
    <citation type="submission" date="2024-05" db="EMBL/GenBank/DDBJ databases">
        <authorList>
            <person name="Liu Q."/>
            <person name="Xin Y.-H."/>
        </authorList>
    </citation>
    <scope>NUCLEOTIDE SEQUENCE [LARGE SCALE GENOMIC DNA]</scope>
    <source>
        <strain evidence="17 18">CGMCC 1.15349</strain>
    </source>
</reference>
<evidence type="ECO:0000259" key="16">
    <source>
        <dbReference type="Pfam" id="PF07715"/>
    </source>
</evidence>
<keyword evidence="10 12" id="KW-0472">Membrane</keyword>
<evidence type="ECO:0000313" key="18">
    <source>
        <dbReference type="Proteomes" id="UP001404104"/>
    </source>
</evidence>
<dbReference type="InterPro" id="IPR037066">
    <property type="entry name" value="Plug_dom_sf"/>
</dbReference>
<evidence type="ECO:0000256" key="14">
    <source>
        <dbReference type="SAM" id="SignalP"/>
    </source>
</evidence>
<evidence type="ECO:0000256" key="2">
    <source>
        <dbReference type="ARBA" id="ARBA00022448"/>
    </source>
</evidence>
<keyword evidence="17" id="KW-0675">Receptor</keyword>
<keyword evidence="9 13" id="KW-0798">TonB box</keyword>
<evidence type="ECO:0000256" key="8">
    <source>
        <dbReference type="ARBA" id="ARBA00023065"/>
    </source>
</evidence>
<dbReference type="Gene3D" id="2.40.170.20">
    <property type="entry name" value="TonB-dependent receptor, beta-barrel domain"/>
    <property type="match status" value="1"/>
</dbReference>
<feature type="chain" id="PRO_5046592268" evidence="14">
    <location>
        <begin position="21"/>
        <end position="762"/>
    </location>
</feature>
<organism evidence="17 18">
    <name type="scientific">Sphingomonas qilianensis</name>
    <dbReference type="NCBI Taxonomy" id="1736690"/>
    <lineage>
        <taxon>Bacteria</taxon>
        <taxon>Pseudomonadati</taxon>
        <taxon>Pseudomonadota</taxon>
        <taxon>Alphaproteobacteria</taxon>
        <taxon>Sphingomonadales</taxon>
        <taxon>Sphingomonadaceae</taxon>
        <taxon>Sphingomonas</taxon>
    </lineage>
</organism>
<keyword evidence="2 12" id="KW-0813">Transport</keyword>
<feature type="signal peptide" evidence="14">
    <location>
        <begin position="1"/>
        <end position="20"/>
    </location>
</feature>
<keyword evidence="18" id="KW-1185">Reference proteome</keyword>
<proteinExistence type="inferred from homology"/>
<dbReference type="RefSeq" id="WP_345863340.1">
    <property type="nucleotide sequence ID" value="NZ_JBDIMF010000001.1"/>
</dbReference>
<gene>
    <name evidence="17" type="ORF">ABC969_04815</name>
</gene>
<feature type="domain" description="TonB-dependent receptor-like beta-barrel" evidence="15">
    <location>
        <begin position="268"/>
        <end position="723"/>
    </location>
</feature>
<accession>A0ABU9XPJ4</accession>
<evidence type="ECO:0000256" key="13">
    <source>
        <dbReference type="RuleBase" id="RU003357"/>
    </source>
</evidence>
<dbReference type="InterPro" id="IPR000531">
    <property type="entry name" value="Beta-barrel_TonB"/>
</dbReference>
<evidence type="ECO:0000256" key="6">
    <source>
        <dbReference type="ARBA" id="ARBA00022729"/>
    </source>
</evidence>
<dbReference type="Proteomes" id="UP001404104">
    <property type="component" value="Unassembled WGS sequence"/>
</dbReference>
<evidence type="ECO:0000259" key="15">
    <source>
        <dbReference type="Pfam" id="PF00593"/>
    </source>
</evidence>
<dbReference type="Pfam" id="PF00593">
    <property type="entry name" value="TonB_dep_Rec_b-barrel"/>
    <property type="match status" value="1"/>
</dbReference>
<evidence type="ECO:0000256" key="1">
    <source>
        <dbReference type="ARBA" id="ARBA00004571"/>
    </source>
</evidence>
<dbReference type="SUPFAM" id="SSF56935">
    <property type="entry name" value="Porins"/>
    <property type="match status" value="1"/>
</dbReference>